<dbReference type="AlphaFoldDB" id="A0A9P4JDF4"/>
<proteinExistence type="predicted"/>
<accession>A0A9P4JDF4</accession>
<keyword evidence="2" id="KW-1185">Reference proteome</keyword>
<dbReference type="EMBL" id="ML994266">
    <property type="protein sequence ID" value="KAF2197200.1"/>
    <property type="molecule type" value="Genomic_DNA"/>
</dbReference>
<comment type="caution">
    <text evidence="1">The sequence shown here is derived from an EMBL/GenBank/DDBJ whole genome shotgun (WGS) entry which is preliminary data.</text>
</comment>
<evidence type="ECO:0000313" key="2">
    <source>
        <dbReference type="Proteomes" id="UP000799536"/>
    </source>
</evidence>
<gene>
    <name evidence="1" type="ORF">GQ43DRAFT_219314</name>
</gene>
<dbReference type="Proteomes" id="UP000799536">
    <property type="component" value="Unassembled WGS sequence"/>
</dbReference>
<sequence>MILISVTHSRSLDRVHWHFILCDCFHEALRPAPFSPSQWTLCEWHICHSLDVPSINEPQITSIGVHFVITALLPTPTSSFLPMNMMTSTSNNNNNNNNNNTTNTTMRKFWNRNFLDNRCRKR</sequence>
<reference evidence="1" key="1">
    <citation type="journal article" date="2020" name="Stud. Mycol.">
        <title>101 Dothideomycetes genomes: a test case for predicting lifestyles and emergence of pathogens.</title>
        <authorList>
            <person name="Haridas S."/>
            <person name="Albert R."/>
            <person name="Binder M."/>
            <person name="Bloem J."/>
            <person name="Labutti K."/>
            <person name="Salamov A."/>
            <person name="Andreopoulos B."/>
            <person name="Baker S."/>
            <person name="Barry K."/>
            <person name="Bills G."/>
            <person name="Bluhm B."/>
            <person name="Cannon C."/>
            <person name="Castanera R."/>
            <person name="Culley D."/>
            <person name="Daum C."/>
            <person name="Ezra D."/>
            <person name="Gonzalez J."/>
            <person name="Henrissat B."/>
            <person name="Kuo A."/>
            <person name="Liang C."/>
            <person name="Lipzen A."/>
            <person name="Lutzoni F."/>
            <person name="Magnuson J."/>
            <person name="Mondo S."/>
            <person name="Nolan M."/>
            <person name="Ohm R."/>
            <person name="Pangilinan J."/>
            <person name="Park H.-J."/>
            <person name="Ramirez L."/>
            <person name="Alfaro M."/>
            <person name="Sun H."/>
            <person name="Tritt A."/>
            <person name="Yoshinaga Y."/>
            <person name="Zwiers L.-H."/>
            <person name="Turgeon B."/>
            <person name="Goodwin S."/>
            <person name="Spatafora J."/>
            <person name="Crous P."/>
            <person name="Grigoriev I."/>
        </authorList>
    </citation>
    <scope>NUCLEOTIDE SEQUENCE</scope>
    <source>
        <strain evidence="1">ATCC 74209</strain>
    </source>
</reference>
<evidence type="ECO:0000313" key="1">
    <source>
        <dbReference type="EMBL" id="KAF2197200.1"/>
    </source>
</evidence>
<name>A0A9P4JDF4_9PLEO</name>
<organism evidence="1 2">
    <name type="scientific">Delitschia confertaspora ATCC 74209</name>
    <dbReference type="NCBI Taxonomy" id="1513339"/>
    <lineage>
        <taxon>Eukaryota</taxon>
        <taxon>Fungi</taxon>
        <taxon>Dikarya</taxon>
        <taxon>Ascomycota</taxon>
        <taxon>Pezizomycotina</taxon>
        <taxon>Dothideomycetes</taxon>
        <taxon>Pleosporomycetidae</taxon>
        <taxon>Pleosporales</taxon>
        <taxon>Delitschiaceae</taxon>
        <taxon>Delitschia</taxon>
    </lineage>
</organism>
<protein>
    <submittedName>
        <fullName evidence="1">Uncharacterized protein</fullName>
    </submittedName>
</protein>